<dbReference type="InterPro" id="IPR005493">
    <property type="entry name" value="RraA/RraA-like"/>
</dbReference>
<evidence type="ECO:0000256" key="5">
    <source>
        <dbReference type="PIRSR" id="PIRSR605493-1"/>
    </source>
</evidence>
<dbReference type="RefSeq" id="WP_146503236.1">
    <property type="nucleotide sequence ID" value="NZ_SJPG01000001.1"/>
</dbReference>
<dbReference type="AlphaFoldDB" id="A0A5C5XDN4"/>
<comment type="cofactor">
    <cofactor evidence="5">
        <name>Mg(2+)</name>
        <dbReference type="ChEBI" id="CHEBI:18420"/>
    </cofactor>
</comment>
<protein>
    <recommendedName>
        <fullName evidence="2">Putative 4-hydroxy-4-methyl-2-oxoglutarate aldolase</fullName>
    </recommendedName>
    <alternativeName>
        <fullName evidence="3">Regulator of ribonuclease activity homolog</fullName>
    </alternativeName>
    <alternativeName>
        <fullName evidence="4">RraA-like protein</fullName>
    </alternativeName>
</protein>
<evidence type="ECO:0000256" key="3">
    <source>
        <dbReference type="ARBA" id="ARBA00029596"/>
    </source>
</evidence>
<feature type="binding site" evidence="5">
    <location>
        <position position="126"/>
    </location>
    <ligand>
        <name>substrate</name>
    </ligand>
</feature>
<dbReference type="CDD" id="cd16841">
    <property type="entry name" value="RraA_family"/>
    <property type="match status" value="1"/>
</dbReference>
<feature type="binding site" evidence="5">
    <location>
        <position position="127"/>
    </location>
    <ligand>
        <name>Mg(2+)</name>
        <dbReference type="ChEBI" id="CHEBI:18420"/>
    </ligand>
</feature>
<dbReference type="GO" id="GO:0016829">
    <property type="term" value="F:lyase activity"/>
    <property type="evidence" value="ECO:0007669"/>
    <property type="project" value="UniProtKB-KW"/>
</dbReference>
<sequence>MLTEEIITRLKQYDTPTICNAVELWDLRLRTAGYMDETIQACFPRLQPMVGLALTSTFRSSAAPISGDAYSSLSAQTAILETMDLPAVIVFQDLDTPTAAATFGEVMCTTYQAFGACGLITSGTGRDLDQVEALDFPVFTSGSQAAHGYCHILDINVPVTVGGVNIRPNELVHGDCNGVTTIPISIASEVPDVCAEIANAEQIVLEYLRSSNITSAGFEEARQACGAMISKLSARLKGK</sequence>
<accession>A0A5C5XDN4</accession>
<comment type="cofactor">
    <cofactor evidence="1">
        <name>a divalent metal cation</name>
        <dbReference type="ChEBI" id="CHEBI:60240"/>
    </cofactor>
</comment>
<dbReference type="InterPro" id="IPR036704">
    <property type="entry name" value="RraA/RraA-like_sf"/>
</dbReference>
<dbReference type="OrthoDB" id="9784786at2"/>
<dbReference type="Gene3D" id="3.50.30.40">
    <property type="entry name" value="Ribonuclease E inhibitor RraA/RraA-like"/>
    <property type="match status" value="1"/>
</dbReference>
<evidence type="ECO:0000256" key="4">
    <source>
        <dbReference type="ARBA" id="ARBA00030169"/>
    </source>
</evidence>
<keyword evidence="6" id="KW-0456">Lyase</keyword>
<dbReference type="Pfam" id="PF03737">
    <property type="entry name" value="RraA-like"/>
    <property type="match status" value="1"/>
</dbReference>
<evidence type="ECO:0000313" key="6">
    <source>
        <dbReference type="EMBL" id="TWT61217.1"/>
    </source>
</evidence>
<dbReference type="PANTHER" id="PTHR33254:SF4">
    <property type="entry name" value="4-HYDROXY-4-METHYL-2-OXOGLUTARATE ALDOLASE 3-RELATED"/>
    <property type="match status" value="1"/>
</dbReference>
<keyword evidence="5" id="KW-0460">Magnesium</keyword>
<dbReference type="GO" id="GO:0046872">
    <property type="term" value="F:metal ion binding"/>
    <property type="evidence" value="ECO:0007669"/>
    <property type="project" value="UniProtKB-KW"/>
</dbReference>
<proteinExistence type="predicted"/>
<keyword evidence="5" id="KW-0479">Metal-binding</keyword>
<evidence type="ECO:0000256" key="2">
    <source>
        <dbReference type="ARBA" id="ARBA00016549"/>
    </source>
</evidence>
<name>A0A5C5XDN4_9PLAN</name>
<dbReference type="EMBL" id="SJPG01000001">
    <property type="protein sequence ID" value="TWT61217.1"/>
    <property type="molecule type" value="Genomic_DNA"/>
</dbReference>
<keyword evidence="7" id="KW-1185">Reference proteome</keyword>
<organism evidence="6 7">
    <name type="scientific">Rubinisphaera italica</name>
    <dbReference type="NCBI Taxonomy" id="2527969"/>
    <lineage>
        <taxon>Bacteria</taxon>
        <taxon>Pseudomonadati</taxon>
        <taxon>Planctomycetota</taxon>
        <taxon>Planctomycetia</taxon>
        <taxon>Planctomycetales</taxon>
        <taxon>Planctomycetaceae</taxon>
        <taxon>Rubinisphaera</taxon>
    </lineage>
</organism>
<dbReference type="PANTHER" id="PTHR33254">
    <property type="entry name" value="4-HYDROXY-4-METHYL-2-OXOGLUTARATE ALDOLASE 3-RELATED"/>
    <property type="match status" value="1"/>
</dbReference>
<feature type="binding site" evidence="5">
    <location>
        <begin position="104"/>
        <end position="107"/>
    </location>
    <ligand>
        <name>substrate</name>
    </ligand>
</feature>
<dbReference type="SUPFAM" id="SSF89562">
    <property type="entry name" value="RraA-like"/>
    <property type="match status" value="1"/>
</dbReference>
<evidence type="ECO:0000313" key="7">
    <source>
        <dbReference type="Proteomes" id="UP000316095"/>
    </source>
</evidence>
<comment type="caution">
    <text evidence="6">The sequence shown here is derived from an EMBL/GenBank/DDBJ whole genome shotgun (WGS) entry which is preliminary data.</text>
</comment>
<dbReference type="Proteomes" id="UP000316095">
    <property type="component" value="Unassembled WGS sequence"/>
</dbReference>
<evidence type="ECO:0000256" key="1">
    <source>
        <dbReference type="ARBA" id="ARBA00001968"/>
    </source>
</evidence>
<gene>
    <name evidence="6" type="primary">proA_2</name>
    <name evidence="6" type="ORF">Pan54_19520</name>
</gene>
<reference evidence="6 7" key="1">
    <citation type="submission" date="2019-02" db="EMBL/GenBank/DDBJ databases">
        <title>Deep-cultivation of Planctomycetes and their phenomic and genomic characterization uncovers novel biology.</title>
        <authorList>
            <person name="Wiegand S."/>
            <person name="Jogler M."/>
            <person name="Boedeker C."/>
            <person name="Pinto D."/>
            <person name="Vollmers J."/>
            <person name="Rivas-Marin E."/>
            <person name="Kohn T."/>
            <person name="Peeters S.H."/>
            <person name="Heuer A."/>
            <person name="Rast P."/>
            <person name="Oberbeckmann S."/>
            <person name="Bunk B."/>
            <person name="Jeske O."/>
            <person name="Meyerdierks A."/>
            <person name="Storesund J.E."/>
            <person name="Kallscheuer N."/>
            <person name="Luecker S."/>
            <person name="Lage O.M."/>
            <person name="Pohl T."/>
            <person name="Merkel B.J."/>
            <person name="Hornburger P."/>
            <person name="Mueller R.-W."/>
            <person name="Bruemmer F."/>
            <person name="Labrenz M."/>
            <person name="Spormann A.M."/>
            <person name="Op Den Camp H."/>
            <person name="Overmann J."/>
            <person name="Amann R."/>
            <person name="Jetten M.S.M."/>
            <person name="Mascher T."/>
            <person name="Medema M.H."/>
            <person name="Devos D.P."/>
            <person name="Kaster A.-K."/>
            <person name="Ovreas L."/>
            <person name="Rohde M."/>
            <person name="Galperin M.Y."/>
            <person name="Jogler C."/>
        </authorList>
    </citation>
    <scope>NUCLEOTIDE SEQUENCE [LARGE SCALE GENOMIC DNA]</scope>
    <source>
        <strain evidence="6 7">Pan54</strain>
    </source>
</reference>